<feature type="region of interest" description="Disordered" evidence="1">
    <location>
        <begin position="345"/>
        <end position="380"/>
    </location>
</feature>
<accession>A0A2G2ZZY2</accession>
<evidence type="ECO:0000313" key="3">
    <source>
        <dbReference type="Proteomes" id="UP000222542"/>
    </source>
</evidence>
<reference evidence="2 3" key="1">
    <citation type="journal article" date="2014" name="Nat. Genet.">
        <title>Genome sequence of the hot pepper provides insights into the evolution of pungency in Capsicum species.</title>
        <authorList>
            <person name="Kim S."/>
            <person name="Park M."/>
            <person name="Yeom S.I."/>
            <person name="Kim Y.M."/>
            <person name="Lee J.M."/>
            <person name="Lee H.A."/>
            <person name="Seo E."/>
            <person name="Choi J."/>
            <person name="Cheong K."/>
            <person name="Kim K.T."/>
            <person name="Jung K."/>
            <person name="Lee G.W."/>
            <person name="Oh S.K."/>
            <person name="Bae C."/>
            <person name="Kim S.B."/>
            <person name="Lee H.Y."/>
            <person name="Kim S.Y."/>
            <person name="Kim M.S."/>
            <person name="Kang B.C."/>
            <person name="Jo Y.D."/>
            <person name="Yang H.B."/>
            <person name="Jeong H.J."/>
            <person name="Kang W.H."/>
            <person name="Kwon J.K."/>
            <person name="Shin C."/>
            <person name="Lim J.Y."/>
            <person name="Park J.H."/>
            <person name="Huh J.H."/>
            <person name="Kim J.S."/>
            <person name="Kim B.D."/>
            <person name="Cohen O."/>
            <person name="Paran I."/>
            <person name="Suh M.C."/>
            <person name="Lee S.B."/>
            <person name="Kim Y.K."/>
            <person name="Shin Y."/>
            <person name="Noh S.J."/>
            <person name="Park J."/>
            <person name="Seo Y.S."/>
            <person name="Kwon S.Y."/>
            <person name="Kim H.A."/>
            <person name="Park J.M."/>
            <person name="Kim H.J."/>
            <person name="Choi S.B."/>
            <person name="Bosland P.W."/>
            <person name="Reeves G."/>
            <person name="Jo S.H."/>
            <person name="Lee B.W."/>
            <person name="Cho H.T."/>
            <person name="Choi H.S."/>
            <person name="Lee M.S."/>
            <person name="Yu Y."/>
            <person name="Do Choi Y."/>
            <person name="Park B.S."/>
            <person name="van Deynze A."/>
            <person name="Ashrafi H."/>
            <person name="Hill T."/>
            <person name="Kim W.T."/>
            <person name="Pai H.S."/>
            <person name="Ahn H.K."/>
            <person name="Yeam I."/>
            <person name="Giovannoni J.J."/>
            <person name="Rose J.K."/>
            <person name="Sorensen I."/>
            <person name="Lee S.J."/>
            <person name="Kim R.W."/>
            <person name="Choi I.Y."/>
            <person name="Choi B.S."/>
            <person name="Lim J.S."/>
            <person name="Lee Y.H."/>
            <person name="Choi D."/>
        </authorList>
    </citation>
    <scope>NUCLEOTIDE SEQUENCE [LARGE SCALE GENOMIC DNA]</scope>
    <source>
        <strain evidence="3">cv. CM334</strain>
    </source>
</reference>
<keyword evidence="3" id="KW-1185">Reference proteome</keyword>
<evidence type="ECO:0000256" key="1">
    <source>
        <dbReference type="SAM" id="MobiDB-lite"/>
    </source>
</evidence>
<evidence type="ECO:0000313" key="2">
    <source>
        <dbReference type="EMBL" id="PHT87553.1"/>
    </source>
</evidence>
<feature type="compositionally biased region" description="Acidic residues" evidence="1">
    <location>
        <begin position="155"/>
        <end position="169"/>
    </location>
</feature>
<dbReference type="Proteomes" id="UP000222542">
    <property type="component" value="Unassembled WGS sequence"/>
</dbReference>
<dbReference type="EMBL" id="AYRZ02000003">
    <property type="protein sequence ID" value="PHT87553.1"/>
    <property type="molecule type" value="Genomic_DNA"/>
</dbReference>
<reference evidence="2 3" key="2">
    <citation type="journal article" date="2017" name="Genome Biol.">
        <title>New reference genome sequences of hot pepper reveal the massive evolution of plant disease-resistance genes by retroduplication.</title>
        <authorList>
            <person name="Kim S."/>
            <person name="Park J."/>
            <person name="Yeom S.I."/>
            <person name="Kim Y.M."/>
            <person name="Seo E."/>
            <person name="Kim K.T."/>
            <person name="Kim M.S."/>
            <person name="Lee J.M."/>
            <person name="Cheong K."/>
            <person name="Shin H.S."/>
            <person name="Kim S.B."/>
            <person name="Han K."/>
            <person name="Lee J."/>
            <person name="Park M."/>
            <person name="Lee H.A."/>
            <person name="Lee H.Y."/>
            <person name="Lee Y."/>
            <person name="Oh S."/>
            <person name="Lee J.H."/>
            <person name="Choi E."/>
            <person name="Choi E."/>
            <person name="Lee S.E."/>
            <person name="Jeon J."/>
            <person name="Kim H."/>
            <person name="Choi G."/>
            <person name="Song H."/>
            <person name="Lee J."/>
            <person name="Lee S.C."/>
            <person name="Kwon J.K."/>
            <person name="Lee H.Y."/>
            <person name="Koo N."/>
            <person name="Hong Y."/>
            <person name="Kim R.W."/>
            <person name="Kang W.H."/>
            <person name="Huh J.H."/>
            <person name="Kang B.C."/>
            <person name="Yang T.J."/>
            <person name="Lee Y.H."/>
            <person name="Bennetzen J.L."/>
            <person name="Choi D."/>
        </authorList>
    </citation>
    <scope>NUCLEOTIDE SEQUENCE [LARGE SCALE GENOMIC DNA]</scope>
    <source>
        <strain evidence="3">cv. CM334</strain>
    </source>
</reference>
<proteinExistence type="predicted"/>
<organism evidence="2 3">
    <name type="scientific">Capsicum annuum</name>
    <name type="common">Capsicum pepper</name>
    <dbReference type="NCBI Taxonomy" id="4072"/>
    <lineage>
        <taxon>Eukaryota</taxon>
        <taxon>Viridiplantae</taxon>
        <taxon>Streptophyta</taxon>
        <taxon>Embryophyta</taxon>
        <taxon>Tracheophyta</taxon>
        <taxon>Spermatophyta</taxon>
        <taxon>Magnoliopsida</taxon>
        <taxon>eudicotyledons</taxon>
        <taxon>Gunneridae</taxon>
        <taxon>Pentapetalae</taxon>
        <taxon>asterids</taxon>
        <taxon>lamiids</taxon>
        <taxon>Solanales</taxon>
        <taxon>Solanaceae</taxon>
        <taxon>Solanoideae</taxon>
        <taxon>Capsiceae</taxon>
        <taxon>Capsicum</taxon>
    </lineage>
</organism>
<dbReference type="AlphaFoldDB" id="A0A2G2ZZY2"/>
<name>A0A2G2ZZY2_CAPAN</name>
<gene>
    <name evidence="2" type="ORF">T459_09659</name>
</gene>
<comment type="caution">
    <text evidence="2">The sequence shown here is derived from an EMBL/GenBank/DDBJ whole genome shotgun (WGS) entry which is preliminary data.</text>
</comment>
<dbReference type="Gramene" id="PHT87553">
    <property type="protein sequence ID" value="PHT87553"/>
    <property type="gene ID" value="T459_09659"/>
</dbReference>
<feature type="region of interest" description="Disordered" evidence="1">
    <location>
        <begin position="137"/>
        <end position="182"/>
    </location>
</feature>
<protein>
    <submittedName>
        <fullName evidence="2">Uncharacterized protein</fullName>
    </submittedName>
</protein>
<sequence>MSPSPLSFVALDNESCRCYRLDPFISMQKESGDRQRAFWAFKFGNARHGQAPVRVVTNLVSEHGSWSQGVCKIASGRVLFMDHNESNNQLRATLHDVFGLENSDSLHGNEDSYGGYADGPDRYLDTDDEDVQNLVDEEMNGSHQSVQDKDLSVSDGEEDHYGEDDVEEKEDPKHDDSYTEEQYTAGPVEGMSFSCLQAVFAFYKEHSRLNGFGVVKKSANKLAGQLKELSRTVKRSLVADDIACLRPSKSIRLLEVEVGGPERMRDLKNVLKTHFKTYMVWEDDMVVPNIPDSDFDTDATIVRNSREVRSRGKPQINRNRSSRQYAFHGDARRWGYGYYDVYDKGKNNQGRSGGGRRGCRGSRRGGVCSSRGGRGDDANINNHPIVHEFF</sequence>